<comment type="caution">
    <text evidence="1">The sequence shown here is derived from an EMBL/GenBank/DDBJ whole genome shotgun (WGS) entry which is preliminary data.</text>
</comment>
<keyword evidence="2" id="KW-1185">Reference proteome</keyword>
<dbReference type="InterPro" id="IPR011990">
    <property type="entry name" value="TPR-like_helical_dom_sf"/>
</dbReference>
<protein>
    <recommendedName>
        <fullName evidence="3">Tetratricopeptide repeat protein</fullName>
    </recommendedName>
</protein>
<dbReference type="EMBL" id="PVWO01000032">
    <property type="protein sequence ID" value="PSB58527.1"/>
    <property type="molecule type" value="Genomic_DNA"/>
</dbReference>
<evidence type="ECO:0000313" key="2">
    <source>
        <dbReference type="Proteomes" id="UP000238937"/>
    </source>
</evidence>
<dbReference type="Gene3D" id="1.25.40.10">
    <property type="entry name" value="Tetratricopeptide repeat domain"/>
    <property type="match status" value="1"/>
</dbReference>
<dbReference type="OrthoDB" id="530069at2"/>
<proteinExistence type="predicted"/>
<accession>A0A2T1GKZ5</accession>
<dbReference type="AlphaFoldDB" id="A0A2T1GKZ5"/>
<dbReference type="Proteomes" id="UP000238937">
    <property type="component" value="Unassembled WGS sequence"/>
</dbReference>
<sequence length="282" mass="32975">MIDHNKIRDAIDNYFNNTPPTKIIENLDRHAIDRKKDLEQENINHPPSNNKISRSDKLVRFEEVSPANRDAAFLCVSIESLVAHLGLPIFEGYDDLDEMRLTFLTLPSKETVTLVEYLNSPQPGASICVDAKMPNIPQIVFDSCLKLQVPREEVIWFHPDWQEEIEGLYAEHGNIEKRPELLQVEELPPRIQYEPIDCFYHAIEIYAKADYPEYWAMLQHNLGLAYQNRIHGDRKENLERSIECFHQSLEIYTKNDFPEKWKIDREDLGESLRSLESLKLCL</sequence>
<gene>
    <name evidence="1" type="ORF">C7B77_04465</name>
</gene>
<evidence type="ECO:0000313" key="1">
    <source>
        <dbReference type="EMBL" id="PSB58527.1"/>
    </source>
</evidence>
<name>A0A2T1GKZ5_9CYAN</name>
<reference evidence="1 2" key="1">
    <citation type="submission" date="2018-03" db="EMBL/GenBank/DDBJ databases">
        <title>The ancient ancestry and fast evolution of plastids.</title>
        <authorList>
            <person name="Moore K.R."/>
            <person name="Magnabosco C."/>
            <person name="Momper L."/>
            <person name="Gold D.A."/>
            <person name="Bosak T."/>
            <person name="Fournier G.P."/>
        </authorList>
    </citation>
    <scope>NUCLEOTIDE SEQUENCE [LARGE SCALE GENOMIC DNA]</scope>
    <source>
        <strain evidence="1 2">CCALA 037</strain>
    </source>
</reference>
<organism evidence="1 2">
    <name type="scientific">Chamaesiphon polymorphus CCALA 037</name>
    <dbReference type="NCBI Taxonomy" id="2107692"/>
    <lineage>
        <taxon>Bacteria</taxon>
        <taxon>Bacillati</taxon>
        <taxon>Cyanobacteriota</taxon>
        <taxon>Cyanophyceae</taxon>
        <taxon>Gomontiellales</taxon>
        <taxon>Chamaesiphonaceae</taxon>
        <taxon>Chamaesiphon</taxon>
    </lineage>
</organism>
<evidence type="ECO:0008006" key="3">
    <source>
        <dbReference type="Google" id="ProtNLM"/>
    </source>
</evidence>
<dbReference type="RefSeq" id="WP_106300717.1">
    <property type="nucleotide sequence ID" value="NZ_PVWO01000032.1"/>
</dbReference>
<dbReference type="SUPFAM" id="SSF48452">
    <property type="entry name" value="TPR-like"/>
    <property type="match status" value="1"/>
</dbReference>